<name>A0A420WL78_9PROT</name>
<feature type="domain" description="BD-FAE-like" evidence="2">
    <location>
        <begin position="52"/>
        <end position="233"/>
    </location>
</feature>
<dbReference type="Proteomes" id="UP000282211">
    <property type="component" value="Unassembled WGS sequence"/>
</dbReference>
<dbReference type="InParanoid" id="A0A420WL78"/>
<reference evidence="3 4" key="1">
    <citation type="submission" date="2018-10" db="EMBL/GenBank/DDBJ databases">
        <title>Genomic Encyclopedia of Type Strains, Phase IV (KMG-IV): sequencing the most valuable type-strain genomes for metagenomic binning, comparative biology and taxonomic classification.</title>
        <authorList>
            <person name="Goeker M."/>
        </authorList>
    </citation>
    <scope>NUCLEOTIDE SEQUENCE [LARGE SCALE GENOMIC DNA]</scope>
    <source>
        <strain evidence="3 4">DSM 22008</strain>
    </source>
</reference>
<dbReference type="Gene3D" id="3.40.50.1820">
    <property type="entry name" value="alpha/beta hydrolase"/>
    <property type="match status" value="1"/>
</dbReference>
<comment type="caution">
    <text evidence="3">The sequence shown here is derived from an EMBL/GenBank/DDBJ whole genome shotgun (WGS) entry which is preliminary data.</text>
</comment>
<dbReference type="Pfam" id="PF20434">
    <property type="entry name" value="BD-FAE"/>
    <property type="match status" value="1"/>
</dbReference>
<evidence type="ECO:0000313" key="3">
    <source>
        <dbReference type="EMBL" id="RKQ71774.1"/>
    </source>
</evidence>
<accession>A0A420WL78</accession>
<dbReference type="PROSITE" id="PS51257">
    <property type="entry name" value="PROKAR_LIPOPROTEIN"/>
    <property type="match status" value="1"/>
</dbReference>
<dbReference type="EMBL" id="RBII01000001">
    <property type="protein sequence ID" value="RKQ71774.1"/>
    <property type="molecule type" value="Genomic_DNA"/>
</dbReference>
<evidence type="ECO:0000313" key="4">
    <source>
        <dbReference type="Proteomes" id="UP000282211"/>
    </source>
</evidence>
<sequence>MKITAGVGVFILSALIGAVSCAPVTLLNAVTPSGSYTKSSSMSYGDLDRQSLDIYRTDRPREGAPVLVFIHGGSWTDGNKDMYKFLAEGFTSEGFDVVIPNYRLYPEVIYPEMIVDTAKAAAFTSKQFPGRPIVLMGHSAGAYNVLMTALSSEYLETAGAQLCNSIAGVVSLAGPTGIIPLDEDPYITIFPDRFTASDAPLNNVDGPTPPIFFGHGTDDKSVYPQNSERLAEKIQARGGQSVVKIYEGMNHIDAVKFLSRHFDGESTLKQDIIEFVTSLQGQENGVYCQ</sequence>
<dbReference type="OrthoDB" id="9771666at2"/>
<dbReference type="AlphaFoldDB" id="A0A420WL78"/>
<organism evidence="3 4">
    <name type="scientific">Litorimonas taeanensis</name>
    <dbReference type="NCBI Taxonomy" id="568099"/>
    <lineage>
        <taxon>Bacteria</taxon>
        <taxon>Pseudomonadati</taxon>
        <taxon>Pseudomonadota</taxon>
        <taxon>Alphaproteobacteria</taxon>
        <taxon>Maricaulales</taxon>
        <taxon>Robiginitomaculaceae</taxon>
    </lineage>
</organism>
<proteinExistence type="predicted"/>
<dbReference type="InterPro" id="IPR029058">
    <property type="entry name" value="AB_hydrolase_fold"/>
</dbReference>
<dbReference type="InterPro" id="IPR050300">
    <property type="entry name" value="GDXG_lipolytic_enzyme"/>
</dbReference>
<dbReference type="SUPFAM" id="SSF53474">
    <property type="entry name" value="alpha/beta-Hydrolases"/>
    <property type="match status" value="1"/>
</dbReference>
<dbReference type="InterPro" id="IPR049492">
    <property type="entry name" value="BD-FAE-like_dom"/>
</dbReference>
<dbReference type="GO" id="GO:0016787">
    <property type="term" value="F:hydrolase activity"/>
    <property type="evidence" value="ECO:0007669"/>
    <property type="project" value="UniProtKB-KW"/>
</dbReference>
<keyword evidence="1" id="KW-0378">Hydrolase</keyword>
<keyword evidence="4" id="KW-1185">Reference proteome</keyword>
<gene>
    <name evidence="3" type="ORF">DES40_1104</name>
</gene>
<evidence type="ECO:0000256" key="1">
    <source>
        <dbReference type="ARBA" id="ARBA00022801"/>
    </source>
</evidence>
<dbReference type="PANTHER" id="PTHR48081">
    <property type="entry name" value="AB HYDROLASE SUPERFAMILY PROTEIN C4A8.06C"/>
    <property type="match status" value="1"/>
</dbReference>
<dbReference type="PANTHER" id="PTHR48081:SF33">
    <property type="entry name" value="KYNURENINE FORMAMIDASE"/>
    <property type="match status" value="1"/>
</dbReference>
<protein>
    <submittedName>
        <fullName evidence="3">Acetyl esterase/lipase</fullName>
    </submittedName>
</protein>
<evidence type="ECO:0000259" key="2">
    <source>
        <dbReference type="Pfam" id="PF20434"/>
    </source>
</evidence>
<dbReference type="RefSeq" id="WP_121099514.1">
    <property type="nucleotide sequence ID" value="NZ_RBII01000001.1"/>
</dbReference>